<feature type="transmembrane region" description="Helical" evidence="6">
    <location>
        <begin position="198"/>
        <end position="220"/>
    </location>
</feature>
<keyword evidence="3 6" id="KW-0812">Transmembrane</keyword>
<dbReference type="InterPro" id="IPR001204">
    <property type="entry name" value="Phos_transporter"/>
</dbReference>
<dbReference type="Proteomes" id="UP000065807">
    <property type="component" value="Chromosome"/>
</dbReference>
<dbReference type="AlphaFoldDB" id="A0A0K2SN34"/>
<dbReference type="OrthoDB" id="19855at2"/>
<reference evidence="8" key="1">
    <citation type="submission" date="2015-07" db="EMBL/GenBank/DDBJ databases">
        <title>Complete genome sequence and phylogenetic analysis of Limnochorda pilosa.</title>
        <authorList>
            <person name="Watanabe M."/>
            <person name="Kojima H."/>
            <person name="Fukui M."/>
        </authorList>
    </citation>
    <scope>NUCLEOTIDE SEQUENCE [LARGE SCALE GENOMIC DNA]</scope>
    <source>
        <strain evidence="8">HC45</strain>
    </source>
</reference>
<evidence type="ECO:0000256" key="5">
    <source>
        <dbReference type="ARBA" id="ARBA00023136"/>
    </source>
</evidence>
<dbReference type="KEGG" id="lpil:LIP_2713"/>
<evidence type="ECO:0000313" key="7">
    <source>
        <dbReference type="EMBL" id="BAS28543.1"/>
    </source>
</evidence>
<evidence type="ECO:0000256" key="3">
    <source>
        <dbReference type="ARBA" id="ARBA00022692"/>
    </source>
</evidence>
<dbReference type="Pfam" id="PF01384">
    <property type="entry name" value="PHO4"/>
    <property type="match status" value="2"/>
</dbReference>
<dbReference type="GO" id="GO:0035435">
    <property type="term" value="P:phosphate ion transmembrane transport"/>
    <property type="evidence" value="ECO:0007669"/>
    <property type="project" value="TreeGrafter"/>
</dbReference>
<reference evidence="8" key="2">
    <citation type="journal article" date="2016" name="Int. J. Syst. Evol. Microbiol.">
        <title>Complete genome sequence and cell structure of Limnochorda pilosa, a Gram-negative spore-former within the phylum Firmicutes.</title>
        <authorList>
            <person name="Watanabe M."/>
            <person name="Kojima H."/>
            <person name="Fukui M."/>
        </authorList>
    </citation>
    <scope>NUCLEOTIDE SEQUENCE [LARGE SCALE GENOMIC DNA]</scope>
    <source>
        <strain evidence="8">HC45</strain>
    </source>
</reference>
<feature type="transmembrane region" description="Helical" evidence="6">
    <location>
        <begin position="290"/>
        <end position="310"/>
    </location>
</feature>
<name>A0A0K2SN34_LIMPI</name>
<keyword evidence="4 6" id="KW-1133">Transmembrane helix</keyword>
<feature type="transmembrane region" description="Helical" evidence="6">
    <location>
        <begin position="39"/>
        <end position="58"/>
    </location>
</feature>
<organism evidence="7 8">
    <name type="scientific">Limnochorda pilosa</name>
    <dbReference type="NCBI Taxonomy" id="1555112"/>
    <lineage>
        <taxon>Bacteria</taxon>
        <taxon>Bacillati</taxon>
        <taxon>Bacillota</taxon>
        <taxon>Limnochordia</taxon>
        <taxon>Limnochordales</taxon>
        <taxon>Limnochordaceae</taxon>
        <taxon>Limnochorda</taxon>
    </lineage>
</organism>
<dbReference type="EMBL" id="AP014924">
    <property type="protein sequence ID" value="BAS28543.1"/>
    <property type="molecule type" value="Genomic_DNA"/>
</dbReference>
<evidence type="ECO:0000256" key="1">
    <source>
        <dbReference type="ARBA" id="ARBA00004141"/>
    </source>
</evidence>
<protein>
    <submittedName>
        <fullName evidence="7">Sulfate permease</fullName>
    </submittedName>
</protein>
<evidence type="ECO:0000313" key="8">
    <source>
        <dbReference type="Proteomes" id="UP000065807"/>
    </source>
</evidence>
<feature type="transmembrane region" description="Helical" evidence="6">
    <location>
        <begin position="70"/>
        <end position="90"/>
    </location>
</feature>
<feature type="transmembrane region" description="Helical" evidence="6">
    <location>
        <begin position="232"/>
        <end position="254"/>
    </location>
</feature>
<dbReference type="PANTHER" id="PTHR11101:SF80">
    <property type="entry name" value="PHOSPHATE TRANSPORTER"/>
    <property type="match status" value="1"/>
</dbReference>
<keyword evidence="8" id="KW-1185">Reference proteome</keyword>
<evidence type="ECO:0000256" key="6">
    <source>
        <dbReference type="SAM" id="Phobius"/>
    </source>
</evidence>
<dbReference type="PANTHER" id="PTHR11101">
    <property type="entry name" value="PHOSPHATE TRANSPORTER"/>
    <property type="match status" value="1"/>
</dbReference>
<feature type="transmembrane region" description="Helical" evidence="6">
    <location>
        <begin position="126"/>
        <end position="147"/>
    </location>
</feature>
<dbReference type="GO" id="GO:0005315">
    <property type="term" value="F:phosphate transmembrane transporter activity"/>
    <property type="evidence" value="ECO:0007669"/>
    <property type="project" value="InterPro"/>
</dbReference>
<keyword evidence="2" id="KW-0813">Transport</keyword>
<sequence length="311" mass="30927">MPVVLLVLASFFGLNIGASGAASLAIPYGAGVLDLRRALQVAALGLVLGAAVAGNGVVRTLGAGLLERGSVPPGAVAVVLAAASASLALATRLGVPISTSEVTVAALAGVGLATGELRAEVLVRVVAGWILLPVISFAVAYGCARVFRGGWLAGRPPRSLGFALGIAGFLQAFAAGANNAANAVGPLVAEGFLPAGPAWPAALGGLWMGAGAWLLGGPLLHMAGREMARFSLAEGALAAGVTGFLVLSASLMGLPVPLTQALTLGLVGVTRARRAAGAREREAVRRATQVWVATPVVAFSLALGAVRVLFR</sequence>
<proteinExistence type="predicted"/>
<dbReference type="GO" id="GO:0016020">
    <property type="term" value="C:membrane"/>
    <property type="evidence" value="ECO:0007669"/>
    <property type="project" value="UniProtKB-SubCell"/>
</dbReference>
<dbReference type="RefSeq" id="WP_068139047.1">
    <property type="nucleotide sequence ID" value="NZ_AP014924.1"/>
</dbReference>
<keyword evidence="5 6" id="KW-0472">Membrane</keyword>
<feature type="transmembrane region" description="Helical" evidence="6">
    <location>
        <begin position="159"/>
        <end position="178"/>
    </location>
</feature>
<accession>A0A0K2SN34</accession>
<dbReference type="STRING" id="1555112.LIP_2713"/>
<comment type="subcellular location">
    <subcellularLocation>
        <location evidence="1">Membrane</location>
        <topology evidence="1">Multi-pass membrane protein</topology>
    </subcellularLocation>
</comment>
<gene>
    <name evidence="7" type="ORF">LIP_2713</name>
</gene>
<evidence type="ECO:0000256" key="4">
    <source>
        <dbReference type="ARBA" id="ARBA00022989"/>
    </source>
</evidence>
<evidence type="ECO:0000256" key="2">
    <source>
        <dbReference type="ARBA" id="ARBA00022448"/>
    </source>
</evidence>